<keyword evidence="1" id="KW-0812">Transmembrane</keyword>
<evidence type="ECO:0000313" key="4">
    <source>
        <dbReference type="Proteomes" id="UP000243686"/>
    </source>
</evidence>
<dbReference type="SMART" id="SM00737">
    <property type="entry name" value="ML"/>
    <property type="match status" value="1"/>
</dbReference>
<dbReference type="EMBL" id="KV893040">
    <property type="protein sequence ID" value="OON19808.1"/>
    <property type="molecule type" value="Genomic_DNA"/>
</dbReference>
<accession>A0A1S8WZE8</accession>
<dbReference type="AlphaFoldDB" id="A0A1S8WZE8"/>
<feature type="transmembrane region" description="Helical" evidence="1">
    <location>
        <begin position="41"/>
        <end position="63"/>
    </location>
</feature>
<dbReference type="InterPro" id="IPR014756">
    <property type="entry name" value="Ig_E-set"/>
</dbReference>
<evidence type="ECO:0000313" key="3">
    <source>
        <dbReference type="EMBL" id="OON19808.1"/>
    </source>
</evidence>
<evidence type="ECO:0000256" key="1">
    <source>
        <dbReference type="SAM" id="Phobius"/>
    </source>
</evidence>
<dbReference type="Gene3D" id="2.60.40.770">
    <property type="match status" value="1"/>
</dbReference>
<protein>
    <submittedName>
        <fullName evidence="3">ML domain protein</fullName>
    </submittedName>
</protein>
<name>A0A1S8WZE8_OPIVI</name>
<dbReference type="SUPFAM" id="SSF81296">
    <property type="entry name" value="E set domains"/>
    <property type="match status" value="1"/>
</dbReference>
<keyword evidence="1" id="KW-0472">Membrane</keyword>
<dbReference type="Pfam" id="PF02221">
    <property type="entry name" value="E1_DerP2_DerF2"/>
    <property type="match status" value="1"/>
</dbReference>
<sequence>MLNSTMKQTAELCWPGTRGEEDTPLNSGRNFVDSRPYRMHVLNIILCFTILHISGLVCAVEFADCGSTGAIVMSLDVSPCDADLCTLVRGTLTTFTITFVARRDADAVYSNVRDTARGSLVVHFPQSDICPQLAPPCPILAGERYTFSYTAVVANSLQATSISDSLGLNVNPMENIVRKWSKVHVHRFQGENCITRA</sequence>
<proteinExistence type="predicted"/>
<gene>
    <name evidence="3" type="ORF">X801_04320</name>
</gene>
<keyword evidence="1" id="KW-1133">Transmembrane helix</keyword>
<feature type="domain" description="MD-2-related lipid-recognition" evidence="2">
    <location>
        <begin position="62"/>
        <end position="178"/>
    </location>
</feature>
<keyword evidence="4" id="KW-1185">Reference proteome</keyword>
<reference evidence="3 4" key="1">
    <citation type="submission" date="2015-03" db="EMBL/GenBank/DDBJ databases">
        <title>Draft genome of the nematode, Opisthorchis viverrini.</title>
        <authorList>
            <person name="Mitreva M."/>
        </authorList>
    </citation>
    <scope>NUCLEOTIDE SEQUENCE [LARGE SCALE GENOMIC DNA]</scope>
    <source>
        <strain evidence="3">Khon Kaen</strain>
    </source>
</reference>
<dbReference type="Proteomes" id="UP000243686">
    <property type="component" value="Unassembled WGS sequence"/>
</dbReference>
<evidence type="ECO:0000259" key="2">
    <source>
        <dbReference type="SMART" id="SM00737"/>
    </source>
</evidence>
<organism evidence="3 4">
    <name type="scientific">Opisthorchis viverrini</name>
    <name type="common">Southeast Asian liver fluke</name>
    <dbReference type="NCBI Taxonomy" id="6198"/>
    <lineage>
        <taxon>Eukaryota</taxon>
        <taxon>Metazoa</taxon>
        <taxon>Spiralia</taxon>
        <taxon>Lophotrochozoa</taxon>
        <taxon>Platyhelminthes</taxon>
        <taxon>Trematoda</taxon>
        <taxon>Digenea</taxon>
        <taxon>Opisthorchiida</taxon>
        <taxon>Opisthorchiata</taxon>
        <taxon>Opisthorchiidae</taxon>
        <taxon>Opisthorchis</taxon>
    </lineage>
</organism>
<dbReference type="InterPro" id="IPR003172">
    <property type="entry name" value="ML_dom"/>
</dbReference>
<feature type="non-terminal residue" evidence="3">
    <location>
        <position position="197"/>
    </location>
</feature>